<organism evidence="1 2">
    <name type="scientific">Campylobacter upsaliensis JV21</name>
    <dbReference type="NCBI Taxonomy" id="888826"/>
    <lineage>
        <taxon>Bacteria</taxon>
        <taxon>Pseudomonadati</taxon>
        <taxon>Campylobacterota</taxon>
        <taxon>Epsilonproteobacteria</taxon>
        <taxon>Campylobacterales</taxon>
        <taxon>Campylobacteraceae</taxon>
        <taxon>Campylobacter</taxon>
    </lineage>
</organism>
<proteinExistence type="predicted"/>
<dbReference type="Proteomes" id="UP000005813">
    <property type="component" value="Unassembled WGS sequence"/>
</dbReference>
<accession>A0A828QWV0</accession>
<reference evidence="1 2" key="1">
    <citation type="submission" date="2010-12" db="EMBL/GenBank/DDBJ databases">
        <authorList>
            <person name="Muzny D."/>
            <person name="Qin X."/>
            <person name="Buhay C."/>
            <person name="Dugan-Rocha S."/>
            <person name="Ding Y."/>
            <person name="Chen G."/>
            <person name="Hawes A."/>
            <person name="Holder M."/>
            <person name="Jhangiani S."/>
            <person name="Johnson A."/>
            <person name="Khan Z."/>
            <person name="Li Z."/>
            <person name="Liu W."/>
            <person name="Liu X."/>
            <person name="Perez L."/>
            <person name="Shen H."/>
            <person name="Wang Q."/>
            <person name="Watt J."/>
            <person name="Xi L."/>
            <person name="Xin Y."/>
            <person name="Zhou J."/>
            <person name="Deng J."/>
            <person name="Jiang H."/>
            <person name="Liu Y."/>
            <person name="Qu J."/>
            <person name="Song X.-Z."/>
            <person name="Zhang L."/>
            <person name="Villasana D."/>
            <person name="Johnson A."/>
            <person name="Liu J."/>
            <person name="Liyanage D."/>
            <person name="Lorensuhewa L."/>
            <person name="Robinson T."/>
            <person name="Song A."/>
            <person name="Song B.-B."/>
            <person name="Dinh H."/>
            <person name="Thornton R."/>
            <person name="Coyle M."/>
            <person name="Francisco L."/>
            <person name="Jackson L."/>
            <person name="Javaid M."/>
            <person name="Korchina V."/>
            <person name="Kovar C."/>
            <person name="Mata R."/>
            <person name="Mathew T."/>
            <person name="Ngo R."/>
            <person name="Nguyen L."/>
            <person name="Nguyen N."/>
            <person name="Okwuonu G."/>
            <person name="Ongeri F."/>
            <person name="Pham C."/>
            <person name="Simmons D."/>
            <person name="Wilczek-Boney K."/>
            <person name="Hale W."/>
            <person name="Jakkamsetti A."/>
            <person name="Pham P."/>
            <person name="Ruth R."/>
            <person name="San Lucas F."/>
            <person name="Warren J."/>
            <person name="Zhang J."/>
            <person name="Zhao Z."/>
            <person name="Zhou C."/>
            <person name="Zhu D."/>
            <person name="Lee S."/>
            <person name="Bess C."/>
            <person name="Blankenburg K."/>
            <person name="Forbes L."/>
            <person name="Fu Q."/>
            <person name="Gubbala S."/>
            <person name="Hirani K."/>
            <person name="Jayaseelan J.C."/>
            <person name="Lara F."/>
            <person name="Munidasa M."/>
            <person name="Palculict T."/>
            <person name="Patil S."/>
            <person name="Pu L.-L."/>
            <person name="Saada N."/>
            <person name="Tang L."/>
            <person name="Weissenberger G."/>
            <person name="Zhu Y."/>
            <person name="Hemphill L."/>
            <person name="Shang Y."/>
            <person name="Youmans B."/>
            <person name="Ayvaz T."/>
            <person name="Ross M."/>
            <person name="Santibanez J."/>
            <person name="Aqrawi P."/>
            <person name="Gross S."/>
            <person name="Joshi V."/>
            <person name="Fowler G."/>
            <person name="Nazareth L."/>
            <person name="Reid J."/>
            <person name="Worley K."/>
            <person name="Petrosino J."/>
            <person name="Highlander S."/>
            <person name="Gibbs R."/>
        </authorList>
    </citation>
    <scope>NUCLEOTIDE SEQUENCE [LARGE SCALE GENOMIC DNA]</scope>
    <source>
        <strain evidence="1 2">JV21</strain>
    </source>
</reference>
<name>A0A828QWV0_CAMUP</name>
<protein>
    <submittedName>
        <fullName evidence="1">Uncharacterized protein</fullName>
    </submittedName>
</protein>
<dbReference type="EMBL" id="AEPU01000023">
    <property type="protein sequence ID" value="EFU71530.1"/>
    <property type="molecule type" value="Genomic_DNA"/>
</dbReference>
<sequence length="69" mass="8090">MQDLLVNPRIKDKIITLKDYEKLSKPFEFILYGDNILEGISLLNNLTLNDDLLAFYGVIYEPYDSPIYF</sequence>
<comment type="caution">
    <text evidence="1">The sequence shown here is derived from an EMBL/GenBank/DDBJ whole genome shotgun (WGS) entry which is preliminary data.</text>
</comment>
<dbReference type="RefSeq" id="WP_004277734.1">
    <property type="nucleotide sequence ID" value="NZ_GL622227.1"/>
</dbReference>
<gene>
    <name evidence="1" type="ORF">HMPREF9400_1184</name>
</gene>
<dbReference type="AlphaFoldDB" id="A0A828QWV0"/>
<evidence type="ECO:0000313" key="1">
    <source>
        <dbReference type="EMBL" id="EFU71530.1"/>
    </source>
</evidence>
<evidence type="ECO:0000313" key="2">
    <source>
        <dbReference type="Proteomes" id="UP000005813"/>
    </source>
</evidence>